<dbReference type="EMBL" id="JAABOO010000004">
    <property type="protein sequence ID" value="NER15383.1"/>
    <property type="molecule type" value="Genomic_DNA"/>
</dbReference>
<dbReference type="SUPFAM" id="SSF52833">
    <property type="entry name" value="Thioredoxin-like"/>
    <property type="match status" value="1"/>
</dbReference>
<evidence type="ECO:0000313" key="2">
    <source>
        <dbReference type="Proteomes" id="UP000468581"/>
    </source>
</evidence>
<evidence type="ECO:0008006" key="3">
    <source>
        <dbReference type="Google" id="ProtNLM"/>
    </source>
</evidence>
<keyword evidence="2" id="KW-1185">Reference proteome</keyword>
<sequence length="204" mass="23720">MKKLELYFDEELQGKFELKKLNLLLVFQVNCPGCFSYALPVFNRLYEQWNNGDISFLALSTAFEDFDRNTEENTQRLVKEGFLVGETKRFMAQQGFEELPYSLDFPVAMDKIEKELPDLDRILDNICSSTPGFDTLPEFEKVSYRNRVAAYLNSLEKTALTFTLNGLRGTPSFVLFNSDYDILSHWFGHVHYENIENAINKFSE</sequence>
<organism evidence="1 2">
    <name type="scientific">Leptobacterium flavescens</name>
    <dbReference type="NCBI Taxonomy" id="472055"/>
    <lineage>
        <taxon>Bacteria</taxon>
        <taxon>Pseudomonadati</taxon>
        <taxon>Bacteroidota</taxon>
        <taxon>Flavobacteriia</taxon>
        <taxon>Flavobacteriales</taxon>
        <taxon>Flavobacteriaceae</taxon>
        <taxon>Leptobacterium</taxon>
    </lineage>
</organism>
<dbReference type="Gene3D" id="3.40.30.10">
    <property type="entry name" value="Glutaredoxin"/>
    <property type="match status" value="1"/>
</dbReference>
<proteinExistence type="predicted"/>
<dbReference type="RefSeq" id="WP_163608662.1">
    <property type="nucleotide sequence ID" value="NZ_JAABOO010000004.1"/>
</dbReference>
<reference evidence="1 2" key="1">
    <citation type="submission" date="2020-01" db="EMBL/GenBank/DDBJ databases">
        <title>Leptobacterium flavescens.</title>
        <authorList>
            <person name="Wang G."/>
        </authorList>
    </citation>
    <scope>NUCLEOTIDE SEQUENCE [LARGE SCALE GENOMIC DNA]</scope>
    <source>
        <strain evidence="1 2">KCTC 22160</strain>
    </source>
</reference>
<evidence type="ECO:0000313" key="1">
    <source>
        <dbReference type="EMBL" id="NER15383.1"/>
    </source>
</evidence>
<comment type="caution">
    <text evidence="1">The sequence shown here is derived from an EMBL/GenBank/DDBJ whole genome shotgun (WGS) entry which is preliminary data.</text>
</comment>
<gene>
    <name evidence="1" type="ORF">GWK08_18150</name>
</gene>
<dbReference type="InterPro" id="IPR036249">
    <property type="entry name" value="Thioredoxin-like_sf"/>
</dbReference>
<accession>A0A6P0UXH6</accession>
<protein>
    <recommendedName>
        <fullName evidence="3">Redoxin domain-containing protein</fullName>
    </recommendedName>
</protein>
<name>A0A6P0UXH6_9FLAO</name>
<dbReference type="AlphaFoldDB" id="A0A6P0UXH6"/>
<dbReference type="Proteomes" id="UP000468581">
    <property type="component" value="Unassembled WGS sequence"/>
</dbReference>